<dbReference type="EMBL" id="CP001684">
    <property type="protein sequence ID" value="ACV22623.1"/>
    <property type="molecule type" value="Genomic_DNA"/>
</dbReference>
<dbReference type="KEGG" id="shi:Shel_16040"/>
<sequence length="264" mass="29511">MLAHQNETMTKYLFFDIDGTLAAGPIGNRVVPEGTRDALLRLRKNGHFTAICTGRSHAMARSYMEEQGFTNMVADGGNSTVIDGNLLGIEPLDRKRCIQVLEECDRLKIPWAVSADDSNTRLSIDGRFADLVEKGYMVTKTVPNLDYHAIPRFYKLYIAVNAEDEKRITTLDLVPHVHFSDTCLFVEPIDKSRGIMRIMEHLGAPIEDVVVFGDGMNDLSMFDPRWLSIAMGNAVQPLKDAADYITANADDDGIRKACEHFGWI</sequence>
<dbReference type="AlphaFoldDB" id="C7N6T8"/>
<dbReference type="GO" id="GO:0005829">
    <property type="term" value="C:cytosol"/>
    <property type="evidence" value="ECO:0007669"/>
    <property type="project" value="TreeGrafter"/>
</dbReference>
<dbReference type="PANTHER" id="PTHR10000">
    <property type="entry name" value="PHOSPHOSERINE PHOSPHATASE"/>
    <property type="match status" value="1"/>
</dbReference>
<dbReference type="InterPro" id="IPR023214">
    <property type="entry name" value="HAD_sf"/>
</dbReference>
<dbReference type="Gene3D" id="3.30.1240.10">
    <property type="match status" value="1"/>
</dbReference>
<dbReference type="InterPro" id="IPR036412">
    <property type="entry name" value="HAD-like_sf"/>
</dbReference>
<organism evidence="1 2">
    <name type="scientific">Slackia heliotrinireducens (strain ATCC 29202 / DSM 20476 / NCTC 11029 / RHS 1)</name>
    <name type="common">Peptococcus heliotrinreducens</name>
    <dbReference type="NCBI Taxonomy" id="471855"/>
    <lineage>
        <taxon>Bacteria</taxon>
        <taxon>Bacillati</taxon>
        <taxon>Actinomycetota</taxon>
        <taxon>Coriobacteriia</taxon>
        <taxon>Eggerthellales</taxon>
        <taxon>Eggerthellaceae</taxon>
        <taxon>Slackia</taxon>
    </lineage>
</organism>
<accession>C7N6T8</accession>
<name>C7N6T8_SLAHD</name>
<evidence type="ECO:0000313" key="1">
    <source>
        <dbReference type="EMBL" id="ACV22623.1"/>
    </source>
</evidence>
<dbReference type="eggNOG" id="COG0561">
    <property type="taxonomic scope" value="Bacteria"/>
</dbReference>
<reference evidence="1 2" key="1">
    <citation type="journal article" date="2009" name="Stand. Genomic Sci.">
        <title>Complete genome sequence of Slackia heliotrinireducens type strain (RHS 1).</title>
        <authorList>
            <person name="Pukall R."/>
            <person name="Lapidus A."/>
            <person name="Nolan M."/>
            <person name="Copeland A."/>
            <person name="Glavina Del Rio T."/>
            <person name="Lucas S."/>
            <person name="Chen F."/>
            <person name="Tice H."/>
            <person name="Cheng J.F."/>
            <person name="Chertkov O."/>
            <person name="Bruce D."/>
            <person name="Goodwin L."/>
            <person name="Kuske C."/>
            <person name="Brettin T."/>
            <person name="Detter J.C."/>
            <person name="Han C."/>
            <person name="Pitluck S."/>
            <person name="Pati A."/>
            <person name="Mavrommatis K."/>
            <person name="Ivanova N."/>
            <person name="Ovchinnikova G."/>
            <person name="Chen A."/>
            <person name="Palaniappan K."/>
            <person name="Schneider S."/>
            <person name="Rohde M."/>
            <person name="Chain P."/>
            <person name="D'haeseleer P."/>
            <person name="Goker M."/>
            <person name="Bristow J."/>
            <person name="Eisen J.A."/>
            <person name="Markowitz V."/>
            <person name="Kyrpides N.C."/>
            <person name="Klenk H.P."/>
            <person name="Hugenholtz P."/>
        </authorList>
    </citation>
    <scope>NUCLEOTIDE SEQUENCE [LARGE SCALE GENOMIC DNA]</scope>
    <source>
        <strain evidence="2">ATCC 29202 / DSM 20476 / NCTC 11029 / RHS 1</strain>
    </source>
</reference>
<dbReference type="Proteomes" id="UP000002026">
    <property type="component" value="Chromosome"/>
</dbReference>
<evidence type="ECO:0000313" key="2">
    <source>
        <dbReference type="Proteomes" id="UP000002026"/>
    </source>
</evidence>
<dbReference type="RefSeq" id="WP_012798725.1">
    <property type="nucleotide sequence ID" value="NC_013165.1"/>
</dbReference>
<dbReference type="Pfam" id="PF08282">
    <property type="entry name" value="Hydrolase_3"/>
    <property type="match status" value="1"/>
</dbReference>
<keyword evidence="2" id="KW-1185">Reference proteome</keyword>
<dbReference type="SUPFAM" id="SSF56784">
    <property type="entry name" value="HAD-like"/>
    <property type="match status" value="1"/>
</dbReference>
<dbReference type="STRING" id="471855.Shel_16040"/>
<dbReference type="HOGENOM" id="CLU_044146_7_0_11"/>
<dbReference type="GO" id="GO:0016791">
    <property type="term" value="F:phosphatase activity"/>
    <property type="evidence" value="ECO:0007669"/>
    <property type="project" value="TreeGrafter"/>
</dbReference>
<protein>
    <submittedName>
        <fullName evidence="1">HAD-superfamily hydrolase, subfamily IIB</fullName>
    </submittedName>
</protein>
<keyword evidence="1" id="KW-0378">Hydrolase</keyword>
<dbReference type="Gene3D" id="3.40.50.1000">
    <property type="entry name" value="HAD superfamily/HAD-like"/>
    <property type="match status" value="1"/>
</dbReference>
<gene>
    <name evidence="1" type="ordered locus">Shel_16040</name>
</gene>
<proteinExistence type="predicted"/>
<dbReference type="GO" id="GO:0000287">
    <property type="term" value="F:magnesium ion binding"/>
    <property type="evidence" value="ECO:0007669"/>
    <property type="project" value="TreeGrafter"/>
</dbReference>
<dbReference type="PANTHER" id="PTHR10000:SF25">
    <property type="entry name" value="PHOSPHATASE YKRA-RELATED"/>
    <property type="match status" value="1"/>
</dbReference>